<keyword evidence="1" id="KW-0732">Signal</keyword>
<dbReference type="PANTHER" id="PTHR34387:SF1">
    <property type="entry name" value="PERIPLASMIC IMMUNOGENIC PROTEIN"/>
    <property type="match status" value="1"/>
</dbReference>
<feature type="signal peptide" evidence="1">
    <location>
        <begin position="1"/>
        <end position="22"/>
    </location>
</feature>
<dbReference type="Gene3D" id="3.30.110.170">
    <property type="entry name" value="Protein of unknown function (DUF541), domain 1"/>
    <property type="match status" value="1"/>
</dbReference>
<dbReference type="GO" id="GO:0006974">
    <property type="term" value="P:DNA damage response"/>
    <property type="evidence" value="ECO:0007669"/>
    <property type="project" value="TreeGrafter"/>
</dbReference>
<reference evidence="2 3" key="1">
    <citation type="submission" date="2016-10" db="EMBL/GenBank/DDBJ databases">
        <authorList>
            <person name="de Groot N.N."/>
        </authorList>
    </citation>
    <scope>NUCLEOTIDE SEQUENCE [LARGE SCALE GENOMIC DNA]</scope>
    <source>
        <strain evidence="2 3">JCM 19513</strain>
    </source>
</reference>
<evidence type="ECO:0000313" key="2">
    <source>
        <dbReference type="EMBL" id="SEK38954.1"/>
    </source>
</evidence>
<dbReference type="STRING" id="1429083.GCA_001885685_02884"/>
<dbReference type="RefSeq" id="WP_074864609.1">
    <property type="nucleotide sequence ID" value="NZ_FOAS01000002.1"/>
</dbReference>
<gene>
    <name evidence="2" type="ORF">SAMN05216214_102118</name>
</gene>
<feature type="chain" id="PRO_5010360983" evidence="1">
    <location>
        <begin position="23"/>
        <end position="234"/>
    </location>
</feature>
<evidence type="ECO:0000256" key="1">
    <source>
        <dbReference type="SAM" id="SignalP"/>
    </source>
</evidence>
<evidence type="ECO:0000313" key="3">
    <source>
        <dbReference type="Proteomes" id="UP000185766"/>
    </source>
</evidence>
<dbReference type="Pfam" id="PF04402">
    <property type="entry name" value="SIMPL"/>
    <property type="match status" value="1"/>
</dbReference>
<dbReference type="Gene3D" id="3.30.70.2970">
    <property type="entry name" value="Protein of unknown function (DUF541), domain 2"/>
    <property type="match status" value="1"/>
</dbReference>
<name>A0A1H7GLK0_9GAMM</name>
<proteinExistence type="predicted"/>
<protein>
    <submittedName>
        <fullName evidence="2">Predicted secreted protein</fullName>
    </submittedName>
</protein>
<organism evidence="2 3">
    <name type="scientific">Atopomonas hussainii</name>
    <dbReference type="NCBI Taxonomy" id="1429083"/>
    <lineage>
        <taxon>Bacteria</taxon>
        <taxon>Pseudomonadati</taxon>
        <taxon>Pseudomonadota</taxon>
        <taxon>Gammaproteobacteria</taxon>
        <taxon>Pseudomonadales</taxon>
        <taxon>Pseudomonadaceae</taxon>
        <taxon>Atopomonas</taxon>
    </lineage>
</organism>
<keyword evidence="3" id="KW-1185">Reference proteome</keyword>
<sequence>MRHLTPLASALALTLAAGTALADTLHYNQVNLRAEASREIPADLMQVTLFSEQQDKDPAKLAATITETLNKAVKIARSVNGVEIALGSRSSYPVYDHKNNTRSIQAWRERAEIRLESQDFASLSELTGKLLKDLQMGSMSFAISEASRKKNEEELLDEAIAAFKQRASKVTKSLGGSDYKLVQLNLGGTGYPPPMPMHRGKMAMMAMDSAEVAPDIEAGKQTVSVSADGTIQVQ</sequence>
<dbReference type="InterPro" id="IPR052022">
    <property type="entry name" value="26kDa_periplasmic_antigen"/>
</dbReference>
<dbReference type="PANTHER" id="PTHR34387">
    <property type="entry name" value="SLR1258 PROTEIN"/>
    <property type="match status" value="1"/>
</dbReference>
<dbReference type="Proteomes" id="UP000185766">
    <property type="component" value="Unassembled WGS sequence"/>
</dbReference>
<dbReference type="EMBL" id="FOAS01000002">
    <property type="protein sequence ID" value="SEK38954.1"/>
    <property type="molecule type" value="Genomic_DNA"/>
</dbReference>
<dbReference type="InterPro" id="IPR007497">
    <property type="entry name" value="SIMPL/DUF541"/>
</dbReference>
<dbReference type="AlphaFoldDB" id="A0A1H7GLK0"/>
<accession>A0A1H7GLK0</accession>